<gene>
    <name evidence="1" type="ORF">DW040_01380</name>
</gene>
<sequence>MTEETMKKELNVTEVLGRVKDLDNYNKRNLFTGRGYTLYYVTDGDFGCLPETVMHQCLRIFLNQHCVDGSMELPERIATLPNNVKYPMMRHLDYIAGNDSYYCGRDMQEDATLRLLRHVPKDIPINVHNLMEDLNVFFGGAGKGSKSEIEHRWVLMTAGVYRKDKEA</sequence>
<name>A0A415HUR9_9FIRM</name>
<dbReference type="EMBL" id="QROE01000001">
    <property type="protein sequence ID" value="RHK97986.1"/>
    <property type="molecule type" value="Genomic_DNA"/>
</dbReference>
<evidence type="ECO:0000313" key="1">
    <source>
        <dbReference type="EMBL" id="RHK97986.1"/>
    </source>
</evidence>
<accession>A0A415HUR9</accession>
<proteinExistence type="predicted"/>
<dbReference type="RefSeq" id="WP_118367383.1">
    <property type="nucleotide sequence ID" value="NZ_CABJDZ010000001.1"/>
</dbReference>
<reference evidence="1 2" key="1">
    <citation type="submission" date="2018-08" db="EMBL/GenBank/DDBJ databases">
        <title>A genome reference for cultivated species of the human gut microbiota.</title>
        <authorList>
            <person name="Zou Y."/>
            <person name="Xue W."/>
            <person name="Luo G."/>
        </authorList>
    </citation>
    <scope>NUCLEOTIDE SEQUENCE [LARGE SCALE GENOMIC DNA]</scope>
    <source>
        <strain evidence="1 2">AF39-4</strain>
    </source>
</reference>
<organism evidence="1 2">
    <name type="scientific">Blautia obeum</name>
    <dbReference type="NCBI Taxonomy" id="40520"/>
    <lineage>
        <taxon>Bacteria</taxon>
        <taxon>Bacillati</taxon>
        <taxon>Bacillota</taxon>
        <taxon>Clostridia</taxon>
        <taxon>Lachnospirales</taxon>
        <taxon>Lachnospiraceae</taxon>
        <taxon>Blautia</taxon>
    </lineage>
</organism>
<dbReference type="AlphaFoldDB" id="A0A415HUR9"/>
<dbReference type="Proteomes" id="UP000284267">
    <property type="component" value="Unassembled WGS sequence"/>
</dbReference>
<protein>
    <submittedName>
        <fullName evidence="1">Uncharacterized protein</fullName>
    </submittedName>
</protein>
<evidence type="ECO:0000313" key="2">
    <source>
        <dbReference type="Proteomes" id="UP000284267"/>
    </source>
</evidence>
<comment type="caution">
    <text evidence="1">The sequence shown here is derived from an EMBL/GenBank/DDBJ whole genome shotgun (WGS) entry which is preliminary data.</text>
</comment>